<proteinExistence type="inferred from homology"/>
<gene>
    <name evidence="6" type="primary">dabA</name>
    <name evidence="7" type="ORF">DC3_51450</name>
</gene>
<evidence type="ECO:0000256" key="4">
    <source>
        <dbReference type="ARBA" id="ARBA00022833"/>
    </source>
</evidence>
<dbReference type="PANTHER" id="PTHR38344:SF1">
    <property type="entry name" value="INORGANIC CARBON TRANSPORTER SUBUNIT DABA-RELATED"/>
    <property type="match status" value="1"/>
</dbReference>
<keyword evidence="5 6" id="KW-0472">Membrane</keyword>
<evidence type="ECO:0000256" key="5">
    <source>
        <dbReference type="ARBA" id="ARBA00023136"/>
    </source>
</evidence>
<evidence type="ECO:0000313" key="7">
    <source>
        <dbReference type="EMBL" id="GEM49510.1"/>
    </source>
</evidence>
<evidence type="ECO:0000256" key="1">
    <source>
        <dbReference type="ARBA" id="ARBA00022448"/>
    </source>
</evidence>
<comment type="subunit">
    <text evidence="6">Forms a complex with DabB.</text>
</comment>
<evidence type="ECO:0000256" key="6">
    <source>
        <dbReference type="HAMAP-Rule" id="MF_01871"/>
    </source>
</evidence>
<feature type="binding site" evidence="6">
    <location>
        <position position="501"/>
    </location>
    <ligand>
        <name>Zn(2+)</name>
        <dbReference type="ChEBI" id="CHEBI:29105"/>
    </ligand>
</feature>
<keyword evidence="8" id="KW-1185">Reference proteome</keyword>
<comment type="subcellular location">
    <subcellularLocation>
        <location evidence="6">Cell membrane</location>
        <topology evidence="6">Peripheral membrane protein</topology>
    </subcellularLocation>
</comment>
<dbReference type="RefSeq" id="WP_146890199.1">
    <property type="nucleotide sequence ID" value="NZ_BJXB01000036.1"/>
</dbReference>
<dbReference type="OrthoDB" id="9805101at2"/>
<accession>A0A511N9N8</accession>
<keyword evidence="2 6" id="KW-1003">Cell membrane</keyword>
<reference evidence="7 8" key="1">
    <citation type="submission" date="2019-07" db="EMBL/GenBank/DDBJ databases">
        <title>Whole genome shotgun sequence of Deinococcus cellulosilyticus NBRC 106333.</title>
        <authorList>
            <person name="Hosoyama A."/>
            <person name="Uohara A."/>
            <person name="Ohji S."/>
            <person name="Ichikawa N."/>
        </authorList>
    </citation>
    <scope>NUCLEOTIDE SEQUENCE [LARGE SCALE GENOMIC DNA]</scope>
    <source>
        <strain evidence="7 8">NBRC 106333</strain>
    </source>
</reference>
<evidence type="ECO:0000313" key="8">
    <source>
        <dbReference type="Proteomes" id="UP000321306"/>
    </source>
</evidence>
<comment type="similarity">
    <text evidence="6">Belongs to the inorganic carbon transporter (TC 9.A.2) DabA family.</text>
</comment>
<feature type="binding site" evidence="6">
    <location>
        <position position="516"/>
    </location>
    <ligand>
        <name>Zn(2+)</name>
        <dbReference type="ChEBI" id="CHEBI:29105"/>
    </ligand>
</feature>
<keyword evidence="4 6" id="KW-0862">Zinc</keyword>
<comment type="function">
    <text evidence="6">Part of an energy-coupled inorganic carbon pump.</text>
</comment>
<feature type="binding site" evidence="6">
    <location>
        <position position="326"/>
    </location>
    <ligand>
        <name>Zn(2+)</name>
        <dbReference type="ChEBI" id="CHEBI:29105"/>
    </ligand>
</feature>
<organism evidence="7 8">
    <name type="scientific">Deinococcus cellulosilyticus (strain DSM 18568 / NBRC 106333 / KACC 11606 / 5516J-15)</name>
    <dbReference type="NCBI Taxonomy" id="1223518"/>
    <lineage>
        <taxon>Bacteria</taxon>
        <taxon>Thermotogati</taxon>
        <taxon>Deinococcota</taxon>
        <taxon>Deinococci</taxon>
        <taxon>Deinococcales</taxon>
        <taxon>Deinococcaceae</taxon>
        <taxon>Deinococcus</taxon>
    </lineage>
</organism>
<dbReference type="HAMAP" id="MF_01871">
    <property type="entry name" value="DabA"/>
    <property type="match status" value="1"/>
</dbReference>
<keyword evidence="1 6" id="KW-0813">Transport</keyword>
<comment type="cofactor">
    <cofactor evidence="6">
        <name>Zn(2+)</name>
        <dbReference type="ChEBI" id="CHEBI:29105"/>
    </cofactor>
</comment>
<dbReference type="Pfam" id="PF10070">
    <property type="entry name" value="DabA"/>
    <property type="match status" value="1"/>
</dbReference>
<protein>
    <recommendedName>
        <fullName evidence="6">Probable inorganic carbon transporter subunit DabA</fullName>
    </recommendedName>
</protein>
<evidence type="ECO:0000256" key="3">
    <source>
        <dbReference type="ARBA" id="ARBA00022723"/>
    </source>
</evidence>
<comment type="caution">
    <text evidence="7">The sequence shown here is derived from an EMBL/GenBank/DDBJ whole genome shotgun (WGS) entry which is preliminary data.</text>
</comment>
<evidence type="ECO:0000256" key="2">
    <source>
        <dbReference type="ARBA" id="ARBA00022475"/>
    </source>
</evidence>
<dbReference type="EMBL" id="BJXB01000036">
    <property type="protein sequence ID" value="GEM49510.1"/>
    <property type="molecule type" value="Genomic_DNA"/>
</dbReference>
<sequence>MTLQSVHPEFRKQVKGVTQRIAPLWPLKHFVAVNPFVGLTDQPFSEACQTVKQVVHASMLMPREYYAQQVQQGRIQEQDLQKAALEHGLDVVTLKHALAQPSSQNQAVVAHTVTEVVDEARNTFYSRMTTEEISKWCAAYFDQTQAVWTLPWRDLPLYSAWRMAARLDRQPEVLGFRDFRKWVGQLPTDPHEAIHFITEALQVRDAALEVYLHRALCSISGWASYVRYQTWDAELAGVEKDDLVQLLAIRLSFDFALFQMHKNLQLEWNRAVFQMGHLRQYQTDMQGDLALQRAFEHGFQRELISQLSQKKEVAEQGRKAVQAVFCIDVRSEVFRRSLETLSPDLETAGFAGFFGLPIQYVSLAEEEGSAQCPVLLHPALSVQETLQGVSEKQRKEAISARVLRKQAAQVWKAFKTSAVSSFAYVETAGLGFGAKLASDSFRITRPVKHPSVHGLHHHQVKQLGPDLSGWSLEQRLKLAEGMLKGMSMKTGFARLILLAGHGSSTVNNPHASGLDCGACGGHTGEANARVAAKILNDAAVRVGLAAKGIDIPADSWFVAGLHNTTTDDMTLYDTEKLPASHQKDLQQLEGWLEQAAGLTRLSRAKWLGGSDKTALQMAQEVEKRSKDWSQVRPEWGLAGNAAFIAAPRVRTSSLNLEGRVFLHNYNWQEDPAFSVLELIMTAPMVVASWINLQYYGSTVDNRAFGSGNKVLHNVVGGTLGVLQGSRGDLQTGLPLQSLHDGEQFVHEPLRLSVFIEAPQEEINKVISKHGHVRDLLDHHWLYLFRITPEGEFKRYVGDLRWEALDS</sequence>
<name>A0A511N9N8_DEIC1</name>
<keyword evidence="3 6" id="KW-0479">Metal-binding</keyword>
<dbReference type="InterPro" id="IPR018752">
    <property type="entry name" value="DabA"/>
</dbReference>
<dbReference type="GO" id="GO:0008270">
    <property type="term" value="F:zinc ion binding"/>
    <property type="evidence" value="ECO:0007669"/>
    <property type="project" value="UniProtKB-UniRule"/>
</dbReference>
<dbReference type="Proteomes" id="UP000321306">
    <property type="component" value="Unassembled WGS sequence"/>
</dbReference>
<dbReference type="PANTHER" id="PTHR38344">
    <property type="entry name" value="UPF0753 PROTEIN AQ_863"/>
    <property type="match status" value="1"/>
</dbReference>
<dbReference type="GO" id="GO:0005886">
    <property type="term" value="C:plasma membrane"/>
    <property type="evidence" value="ECO:0007669"/>
    <property type="project" value="UniProtKB-SubCell"/>
</dbReference>
<feature type="binding site" evidence="6">
    <location>
        <position position="328"/>
    </location>
    <ligand>
        <name>Zn(2+)</name>
        <dbReference type="ChEBI" id="CHEBI:29105"/>
    </ligand>
</feature>
<dbReference type="AlphaFoldDB" id="A0A511N9N8"/>